<organism evidence="3 4">
    <name type="scientific">Tritrichomonas foetus</name>
    <dbReference type="NCBI Taxonomy" id="1144522"/>
    <lineage>
        <taxon>Eukaryota</taxon>
        <taxon>Metamonada</taxon>
        <taxon>Parabasalia</taxon>
        <taxon>Tritrichomonadida</taxon>
        <taxon>Tritrichomonadidae</taxon>
        <taxon>Tritrichomonas</taxon>
    </lineage>
</organism>
<evidence type="ECO:0000313" key="3">
    <source>
        <dbReference type="EMBL" id="OHT17193.1"/>
    </source>
</evidence>
<protein>
    <recommendedName>
        <fullName evidence="2">Protein kinase domain-containing protein</fullName>
    </recommendedName>
</protein>
<dbReference type="PROSITE" id="PS50011">
    <property type="entry name" value="PROTEIN_KINASE_DOM"/>
    <property type="match status" value="1"/>
</dbReference>
<dbReference type="InterPro" id="IPR008271">
    <property type="entry name" value="Ser/Thr_kinase_AS"/>
</dbReference>
<feature type="compositionally biased region" description="Basic and acidic residues" evidence="1">
    <location>
        <begin position="329"/>
        <end position="341"/>
    </location>
</feature>
<dbReference type="GeneID" id="94848350"/>
<dbReference type="PRINTS" id="PR00109">
    <property type="entry name" value="TYRKINASE"/>
</dbReference>
<dbReference type="Proteomes" id="UP000179807">
    <property type="component" value="Unassembled WGS sequence"/>
</dbReference>
<name>A0A1J4L100_9EUKA</name>
<dbReference type="GO" id="GO:0005524">
    <property type="term" value="F:ATP binding"/>
    <property type="evidence" value="ECO:0007669"/>
    <property type="project" value="InterPro"/>
</dbReference>
<dbReference type="VEuPathDB" id="TrichDB:TRFO_41225"/>
<dbReference type="AlphaFoldDB" id="A0A1J4L100"/>
<evidence type="ECO:0000256" key="1">
    <source>
        <dbReference type="SAM" id="MobiDB-lite"/>
    </source>
</evidence>
<dbReference type="InterPro" id="IPR000719">
    <property type="entry name" value="Prot_kinase_dom"/>
</dbReference>
<accession>A0A1J4L100</accession>
<dbReference type="PANTHER" id="PTHR44329:SF214">
    <property type="entry name" value="PROTEIN KINASE DOMAIN-CONTAINING PROTEIN"/>
    <property type="match status" value="1"/>
</dbReference>
<dbReference type="InterPro" id="IPR051681">
    <property type="entry name" value="Ser/Thr_Kinases-Pseudokinases"/>
</dbReference>
<dbReference type="PANTHER" id="PTHR44329">
    <property type="entry name" value="SERINE/THREONINE-PROTEIN KINASE TNNI3K-RELATED"/>
    <property type="match status" value="1"/>
</dbReference>
<feature type="domain" description="Protein kinase" evidence="2">
    <location>
        <begin position="18"/>
        <end position="296"/>
    </location>
</feature>
<sequence>MTLEVYLSDFLVDLNDYEISPNEISRGSFGSVKEGWKKEKDGKRGEHVAVKTLLEPATRQKEQVDLIRELHILAKLNHPSCLKLLGFVLPDKENDHTVIITQFMPNGTLEQALKAMTNGNPYPNFDATKQTCSLFGICSTMQFLHSQRIIHRDFKPANVFLNSDYEIVIADFGFSKLVEENADLTCNIGSPVFMAPELYSDDYDHITNAIDVYAFGVTLYLYFVSAPTELDDNKGKIRSHQHLMMRVMKGARLLRKPSIPDPIWNIIHQCFHADPEKRPTFSDLANMFETNENLWFEGTEKEKYLEYVQRIKDATQKGMGNDFVKAIIDPRPHPIEPQPKKEPKKHKGRNW</sequence>
<dbReference type="Pfam" id="PF07714">
    <property type="entry name" value="PK_Tyr_Ser-Thr"/>
    <property type="match status" value="1"/>
</dbReference>
<dbReference type="EMBL" id="MLAK01000028">
    <property type="protein sequence ID" value="OHT17193.1"/>
    <property type="molecule type" value="Genomic_DNA"/>
</dbReference>
<dbReference type="GO" id="GO:0004674">
    <property type="term" value="F:protein serine/threonine kinase activity"/>
    <property type="evidence" value="ECO:0007669"/>
    <property type="project" value="TreeGrafter"/>
</dbReference>
<dbReference type="Gene3D" id="1.10.510.10">
    <property type="entry name" value="Transferase(Phosphotransferase) domain 1"/>
    <property type="match status" value="1"/>
</dbReference>
<dbReference type="InterPro" id="IPR001245">
    <property type="entry name" value="Ser-Thr/Tyr_kinase_cat_dom"/>
</dbReference>
<proteinExistence type="predicted"/>
<feature type="compositionally biased region" description="Basic residues" evidence="1">
    <location>
        <begin position="342"/>
        <end position="351"/>
    </location>
</feature>
<dbReference type="RefSeq" id="XP_068370329.1">
    <property type="nucleotide sequence ID" value="XM_068513646.1"/>
</dbReference>
<evidence type="ECO:0000313" key="4">
    <source>
        <dbReference type="Proteomes" id="UP000179807"/>
    </source>
</evidence>
<keyword evidence="4" id="KW-1185">Reference proteome</keyword>
<dbReference type="InterPro" id="IPR011009">
    <property type="entry name" value="Kinase-like_dom_sf"/>
</dbReference>
<evidence type="ECO:0000259" key="2">
    <source>
        <dbReference type="PROSITE" id="PS50011"/>
    </source>
</evidence>
<feature type="region of interest" description="Disordered" evidence="1">
    <location>
        <begin position="329"/>
        <end position="351"/>
    </location>
</feature>
<comment type="caution">
    <text evidence="3">The sequence shown here is derived from an EMBL/GenBank/DDBJ whole genome shotgun (WGS) entry which is preliminary data.</text>
</comment>
<dbReference type="PROSITE" id="PS00108">
    <property type="entry name" value="PROTEIN_KINASE_ST"/>
    <property type="match status" value="1"/>
</dbReference>
<reference evidence="3" key="1">
    <citation type="submission" date="2016-10" db="EMBL/GenBank/DDBJ databases">
        <authorList>
            <person name="Benchimol M."/>
            <person name="Almeida L.G."/>
            <person name="Vasconcelos A.T."/>
            <person name="Perreira-Neves A."/>
            <person name="Rosa I.A."/>
            <person name="Tasca T."/>
            <person name="Bogo M.R."/>
            <person name="de Souza W."/>
        </authorList>
    </citation>
    <scope>NUCLEOTIDE SEQUENCE [LARGE SCALE GENOMIC DNA]</scope>
    <source>
        <strain evidence="3">K</strain>
    </source>
</reference>
<dbReference type="OrthoDB" id="122279at2759"/>
<dbReference type="SUPFAM" id="SSF56112">
    <property type="entry name" value="Protein kinase-like (PK-like)"/>
    <property type="match status" value="1"/>
</dbReference>
<gene>
    <name evidence="3" type="ORF">TRFO_41225</name>
</gene>